<comment type="cofactor">
    <cofactor evidence="1 6">
        <name>a divalent metal cation</name>
        <dbReference type="ChEBI" id="CHEBI:60240"/>
    </cofactor>
</comment>
<dbReference type="AlphaFoldDB" id="A0AAD7F700"/>
<dbReference type="GO" id="GO:0004518">
    <property type="term" value="F:nuclease activity"/>
    <property type="evidence" value="ECO:0007669"/>
    <property type="project" value="UniProtKB-KW"/>
</dbReference>
<dbReference type="InterPro" id="IPR013961">
    <property type="entry name" value="RAI1"/>
</dbReference>
<dbReference type="GO" id="GO:0000956">
    <property type="term" value="P:nuclear-transcribed mRNA catabolic process"/>
    <property type="evidence" value="ECO:0007669"/>
    <property type="project" value="TreeGrafter"/>
</dbReference>
<evidence type="ECO:0000259" key="7">
    <source>
        <dbReference type="Pfam" id="PF08652"/>
    </source>
</evidence>
<dbReference type="GO" id="GO:0016787">
    <property type="term" value="F:hydrolase activity"/>
    <property type="evidence" value="ECO:0007669"/>
    <property type="project" value="UniProtKB-KW"/>
</dbReference>
<protein>
    <recommendedName>
        <fullName evidence="6">Decapping nuclease</fullName>
        <ecNumber evidence="6">3.6.1.-</ecNumber>
    </recommendedName>
</protein>
<dbReference type="InterPro" id="IPR039039">
    <property type="entry name" value="RAI1-like_fam"/>
</dbReference>
<dbReference type="PANTHER" id="PTHR12395:SF9">
    <property type="entry name" value="DECAPPING AND EXORIBONUCLEASE PROTEIN"/>
    <property type="match status" value="1"/>
</dbReference>
<dbReference type="GO" id="GO:0110155">
    <property type="term" value="P:NAD-cap decapping"/>
    <property type="evidence" value="ECO:0007669"/>
    <property type="project" value="TreeGrafter"/>
</dbReference>
<keyword evidence="6" id="KW-0547">Nucleotide-binding</keyword>
<keyword evidence="9" id="KW-1185">Reference proteome</keyword>
<comment type="catalytic activity">
    <reaction evidence="4">
        <text>a 5'-end triphospho-ribonucleoside in mRNA + H2O = a 5'-end phospho-ribonucleoside in mRNA + diphosphate + H(+)</text>
        <dbReference type="Rhea" id="RHEA:78683"/>
        <dbReference type="Rhea" id="RHEA-COMP:15692"/>
        <dbReference type="Rhea" id="RHEA-COMP:17164"/>
        <dbReference type="ChEBI" id="CHEBI:15377"/>
        <dbReference type="ChEBI" id="CHEBI:15378"/>
        <dbReference type="ChEBI" id="CHEBI:33019"/>
        <dbReference type="ChEBI" id="CHEBI:138282"/>
        <dbReference type="ChEBI" id="CHEBI:167618"/>
    </reaction>
    <physiologicalReaction direction="left-to-right" evidence="4">
        <dbReference type="Rhea" id="RHEA:78684"/>
    </physiologicalReaction>
</comment>
<keyword evidence="6" id="KW-0539">Nucleus</keyword>
<dbReference type="GO" id="GO:0005829">
    <property type="term" value="C:cytosol"/>
    <property type="evidence" value="ECO:0007669"/>
    <property type="project" value="TreeGrafter"/>
</dbReference>
<comment type="function">
    <text evidence="6">Decapping enzyme for NAD-capped RNAs: specifically hydrolyzes the nicotinamide adenine dinucleotide (NAD) cap from a subset of RNAs by removing the entire NAD moiety from the 5'-end of an NAD-capped RNA.</text>
</comment>
<comment type="similarity">
    <text evidence="2 6">Belongs to the DXO/Dom3Z family.</text>
</comment>
<evidence type="ECO:0000256" key="1">
    <source>
        <dbReference type="ARBA" id="ARBA00001968"/>
    </source>
</evidence>
<evidence type="ECO:0000256" key="6">
    <source>
        <dbReference type="RuleBase" id="RU367113"/>
    </source>
</evidence>
<proteinExistence type="inferred from homology"/>
<accession>A0AAD7F700</accession>
<gene>
    <name evidence="8" type="ORF">DFH08DRAFT_38235</name>
</gene>
<keyword evidence="6" id="KW-0378">Hydrolase</keyword>
<dbReference type="Proteomes" id="UP001218218">
    <property type="component" value="Unassembled WGS sequence"/>
</dbReference>
<comment type="subcellular location">
    <subcellularLocation>
        <location evidence="6">Nucleus</location>
    </subcellularLocation>
</comment>
<comment type="catalytic activity">
    <reaction evidence="5">
        <text>a 5'-end NAD(+)-phospho-ribonucleoside in mRNA + H2O = a 5'-end phospho-ribonucleoside in mRNA + NAD(+) + H(+)</text>
        <dbReference type="Rhea" id="RHEA:60880"/>
        <dbReference type="Rhea" id="RHEA-COMP:15692"/>
        <dbReference type="Rhea" id="RHEA-COMP:15698"/>
        <dbReference type="ChEBI" id="CHEBI:15377"/>
        <dbReference type="ChEBI" id="CHEBI:15378"/>
        <dbReference type="ChEBI" id="CHEBI:57540"/>
        <dbReference type="ChEBI" id="CHEBI:138282"/>
        <dbReference type="ChEBI" id="CHEBI:144029"/>
    </reaction>
    <physiologicalReaction direction="left-to-right" evidence="5">
        <dbReference type="Rhea" id="RHEA:60881"/>
    </physiologicalReaction>
</comment>
<keyword evidence="6" id="KW-0540">Nuclease</keyword>
<evidence type="ECO:0000256" key="4">
    <source>
        <dbReference type="ARBA" id="ARBA00044692"/>
    </source>
</evidence>
<evidence type="ECO:0000313" key="9">
    <source>
        <dbReference type="Proteomes" id="UP001218218"/>
    </source>
</evidence>
<organism evidence="8 9">
    <name type="scientific">Mycena albidolilacea</name>
    <dbReference type="NCBI Taxonomy" id="1033008"/>
    <lineage>
        <taxon>Eukaryota</taxon>
        <taxon>Fungi</taxon>
        <taxon>Dikarya</taxon>
        <taxon>Basidiomycota</taxon>
        <taxon>Agaricomycotina</taxon>
        <taxon>Agaricomycetes</taxon>
        <taxon>Agaricomycetidae</taxon>
        <taxon>Agaricales</taxon>
        <taxon>Marasmiineae</taxon>
        <taxon>Mycenaceae</taxon>
        <taxon>Mycena</taxon>
    </lineage>
</organism>
<sequence>MRRPDFSISRLICTLAPPPITRQFSAPPVLVARERTKIQGSYLLLSSSSPDNGPRKAWLGPAHQLARYALAESPATKTKVSLDTGHAMRRFARPTRFTNVTELGTRGKPYFSLKPHLRDMLKACLLSPKGVRGLFEADVVADREVITKLMLPHEASFNASFAHGVLFLEDARSKPRLDRSAVHKKIGFLRACTTMYTNRRPKLKGRVRHTFHAVVARPLGGLNLLLSGSIDCIRYKYTGHPGCYMNFVTRPLRDGKHLIRPTLWKEWYFRAHLMGVRSLFLGLVDEAGVLRRTRRLATRKLPRAARAGDGEAQWDPEVDMRWAARVLGALRDFFQESADLAEAAGRGWALQKALWRVEISPLGGEVRVLVREVSKRERLATKTRLVPRAVLEAFKTGYEYEYESDGVGLPLLRN</sequence>
<comment type="catalytic activity">
    <reaction evidence="3">
        <text>a 5'-end (N(7)-methyl 5'-triphosphoguanosine)-ribonucleoside-ribonucleotide in mRNA + H2O = a (N(7)-methyl 5'-triphosphoguanosine)-nucleoside + a 5'-end phospho-ribonucleoside in mRNA + H(+)</text>
        <dbReference type="Rhea" id="RHEA:66928"/>
        <dbReference type="Rhea" id="RHEA-COMP:15692"/>
        <dbReference type="Rhea" id="RHEA-COMP:17313"/>
        <dbReference type="ChEBI" id="CHEBI:15377"/>
        <dbReference type="ChEBI" id="CHEBI:15378"/>
        <dbReference type="ChEBI" id="CHEBI:138282"/>
        <dbReference type="ChEBI" id="CHEBI:172876"/>
        <dbReference type="ChEBI" id="CHEBI:172877"/>
    </reaction>
    <physiologicalReaction direction="left-to-right" evidence="3">
        <dbReference type="Rhea" id="RHEA:66929"/>
    </physiologicalReaction>
</comment>
<evidence type="ECO:0000256" key="5">
    <source>
        <dbReference type="ARBA" id="ARBA00048124"/>
    </source>
</evidence>
<reference evidence="8" key="1">
    <citation type="submission" date="2023-03" db="EMBL/GenBank/DDBJ databases">
        <title>Massive genome expansion in bonnet fungi (Mycena s.s.) driven by repeated elements and novel gene families across ecological guilds.</title>
        <authorList>
            <consortium name="Lawrence Berkeley National Laboratory"/>
            <person name="Harder C.B."/>
            <person name="Miyauchi S."/>
            <person name="Viragh M."/>
            <person name="Kuo A."/>
            <person name="Thoen E."/>
            <person name="Andreopoulos B."/>
            <person name="Lu D."/>
            <person name="Skrede I."/>
            <person name="Drula E."/>
            <person name="Henrissat B."/>
            <person name="Morin E."/>
            <person name="Kohler A."/>
            <person name="Barry K."/>
            <person name="LaButti K."/>
            <person name="Morin E."/>
            <person name="Salamov A."/>
            <person name="Lipzen A."/>
            <person name="Mereny Z."/>
            <person name="Hegedus B."/>
            <person name="Baldrian P."/>
            <person name="Stursova M."/>
            <person name="Weitz H."/>
            <person name="Taylor A."/>
            <person name="Grigoriev I.V."/>
            <person name="Nagy L.G."/>
            <person name="Martin F."/>
            <person name="Kauserud H."/>
        </authorList>
    </citation>
    <scope>NUCLEOTIDE SEQUENCE</scope>
    <source>
        <strain evidence="8">CBHHK002</strain>
    </source>
</reference>
<evidence type="ECO:0000313" key="8">
    <source>
        <dbReference type="EMBL" id="KAJ7369038.1"/>
    </source>
</evidence>
<dbReference type="EC" id="3.6.1.-" evidence="6"/>
<comment type="caution">
    <text evidence="8">The sequence shown here is derived from an EMBL/GenBank/DDBJ whole genome shotgun (WGS) entry which is preliminary data.</text>
</comment>
<evidence type="ECO:0000256" key="2">
    <source>
        <dbReference type="ARBA" id="ARBA00006562"/>
    </source>
</evidence>
<evidence type="ECO:0000256" key="3">
    <source>
        <dbReference type="ARBA" id="ARBA00044676"/>
    </source>
</evidence>
<dbReference type="GO" id="GO:0046872">
    <property type="term" value="F:metal ion binding"/>
    <property type="evidence" value="ECO:0007669"/>
    <property type="project" value="UniProtKB-KW"/>
</dbReference>
<keyword evidence="6" id="KW-0694">RNA-binding</keyword>
<feature type="domain" description="RAI1-like" evidence="7">
    <location>
        <begin position="114"/>
        <end position="374"/>
    </location>
</feature>
<dbReference type="Pfam" id="PF08652">
    <property type="entry name" value="RAI1"/>
    <property type="match status" value="1"/>
</dbReference>
<dbReference type="GO" id="GO:0005634">
    <property type="term" value="C:nucleus"/>
    <property type="evidence" value="ECO:0007669"/>
    <property type="project" value="UniProtKB-SubCell"/>
</dbReference>
<dbReference type="PANTHER" id="PTHR12395">
    <property type="entry name" value="DOM-3 RELATED"/>
    <property type="match status" value="1"/>
</dbReference>
<dbReference type="GO" id="GO:0003723">
    <property type="term" value="F:RNA binding"/>
    <property type="evidence" value="ECO:0007669"/>
    <property type="project" value="UniProtKB-KW"/>
</dbReference>
<dbReference type="EMBL" id="JARIHO010000001">
    <property type="protein sequence ID" value="KAJ7369038.1"/>
    <property type="molecule type" value="Genomic_DNA"/>
</dbReference>
<name>A0AAD7F700_9AGAR</name>
<keyword evidence="6" id="KW-0479">Metal-binding</keyword>
<dbReference type="GO" id="GO:0000166">
    <property type="term" value="F:nucleotide binding"/>
    <property type="evidence" value="ECO:0007669"/>
    <property type="project" value="UniProtKB-KW"/>
</dbReference>